<keyword evidence="2" id="KW-1185">Reference proteome</keyword>
<dbReference type="InterPro" id="IPR007298">
    <property type="entry name" value="Cu-R_lipoprotein_NlpE"/>
</dbReference>
<dbReference type="Proteomes" id="UP000607559">
    <property type="component" value="Unassembled WGS sequence"/>
</dbReference>
<comment type="caution">
    <text evidence="1">The sequence shown here is derived from an EMBL/GenBank/DDBJ whole genome shotgun (WGS) entry which is preliminary data.</text>
</comment>
<reference evidence="1" key="1">
    <citation type="journal article" date="2014" name="Int. J. Syst. Evol. Microbiol.">
        <title>Complete genome sequence of Corynebacterium casei LMG S-19264T (=DSM 44701T), isolated from a smear-ripened cheese.</title>
        <authorList>
            <consortium name="US DOE Joint Genome Institute (JGI-PGF)"/>
            <person name="Walter F."/>
            <person name="Albersmeier A."/>
            <person name="Kalinowski J."/>
            <person name="Ruckert C."/>
        </authorList>
    </citation>
    <scope>NUCLEOTIDE SEQUENCE</scope>
    <source>
        <strain evidence="1">CGMCC 1.15448</strain>
    </source>
</reference>
<protein>
    <recommendedName>
        <fullName evidence="3">Copper resistance protein NlpE</fullName>
    </recommendedName>
</protein>
<dbReference type="EMBL" id="BMJC01000007">
    <property type="protein sequence ID" value="GGB23531.1"/>
    <property type="molecule type" value="Genomic_DNA"/>
</dbReference>
<evidence type="ECO:0008006" key="3">
    <source>
        <dbReference type="Google" id="ProtNLM"/>
    </source>
</evidence>
<gene>
    <name evidence="1" type="ORF">GCM10011511_54240</name>
</gene>
<reference evidence="1" key="2">
    <citation type="submission" date="2020-09" db="EMBL/GenBank/DDBJ databases">
        <authorList>
            <person name="Sun Q."/>
            <person name="Zhou Y."/>
        </authorList>
    </citation>
    <scope>NUCLEOTIDE SEQUENCE</scope>
    <source>
        <strain evidence="1">CGMCC 1.15448</strain>
    </source>
</reference>
<dbReference type="Pfam" id="PF04170">
    <property type="entry name" value="NlpE"/>
    <property type="match status" value="1"/>
</dbReference>
<proteinExistence type="predicted"/>
<accession>A0A8J2UJ46</accession>
<sequence length="279" mass="31307">MKPFIIIVALLIAAVLGWYIFNYYQSSNSKPVVVNTKTTDTMVIVRDSIINAGVYDSIPSGFYQGMLPCKNCDGIQRTILFTDNGHYKMEELNWGKGTPAKAVEGTWEKEKEKGHFRLYENDKPIAEYRLSKDSLINTESYGAQIPDSLSHQYALFRKNTAPENASWKKRRSEGVEILGTGGDPYWSVEIDKDKYILFKAPAIQRPVIVPIEKPQPTKDSLVYSINTDGGNLLKVSIAPGFCTDGLSDHIYEYRMSVTYKGQMYKGCAVSLDKETIGGK</sequence>
<name>A0A8J2UJ46_9BACT</name>
<organism evidence="1 2">
    <name type="scientific">Puia dinghuensis</name>
    <dbReference type="NCBI Taxonomy" id="1792502"/>
    <lineage>
        <taxon>Bacteria</taxon>
        <taxon>Pseudomonadati</taxon>
        <taxon>Bacteroidota</taxon>
        <taxon>Chitinophagia</taxon>
        <taxon>Chitinophagales</taxon>
        <taxon>Chitinophagaceae</taxon>
        <taxon>Puia</taxon>
    </lineage>
</organism>
<dbReference type="RefSeq" id="WP_188937725.1">
    <property type="nucleotide sequence ID" value="NZ_BMJC01000007.1"/>
</dbReference>
<evidence type="ECO:0000313" key="1">
    <source>
        <dbReference type="EMBL" id="GGB23531.1"/>
    </source>
</evidence>
<evidence type="ECO:0000313" key="2">
    <source>
        <dbReference type="Proteomes" id="UP000607559"/>
    </source>
</evidence>
<dbReference type="Gene3D" id="2.40.128.640">
    <property type="match status" value="1"/>
</dbReference>
<dbReference type="AlphaFoldDB" id="A0A8J2UJ46"/>